<accession>A0ABP7R8X6</accession>
<protein>
    <recommendedName>
        <fullName evidence="3">Polymerase nucleotidyl transferase domain-containing protein</fullName>
    </recommendedName>
</protein>
<keyword evidence="2" id="KW-1185">Reference proteome</keyword>
<name>A0ABP7R8X6_9SPHI</name>
<evidence type="ECO:0000313" key="1">
    <source>
        <dbReference type="EMBL" id="GAA3994133.1"/>
    </source>
</evidence>
<dbReference type="EMBL" id="BAAAZC010000053">
    <property type="protein sequence ID" value="GAA3994133.1"/>
    <property type="molecule type" value="Genomic_DNA"/>
</dbReference>
<sequence>MNMQTRSVFSQHLTINTVSEIKKNILATLAYFDAFNYPLTREEVCLFLTVKFERQIFDDALACLMRDRLVFRFDKFYSLKNDQYLVQRRTKGNQKAFEMVKTARRVGNLLIKFPYVRGIAISGSLSKNYADDGSDIDLFIITAANRLWIARTLMHCLKKLTFLVNKQHCFCMNYYIDEQQLEIAEKNIYTATEVVTLIPIQGDTTFADFFTANAWTRNFLPNHIMRVSSAKSEKKSFLKSAVEFLFNNKLGDFLDDNFMKVTIARWDQKTRAKKLNDHGFLLAIAADKHYAKPDPKNFQFNLISRFENKVAQLLEENQHSVAN</sequence>
<comment type="caution">
    <text evidence="1">The sequence shown here is derived from an EMBL/GenBank/DDBJ whole genome shotgun (WGS) entry which is preliminary data.</text>
</comment>
<dbReference type="SUPFAM" id="SSF81301">
    <property type="entry name" value="Nucleotidyltransferase"/>
    <property type="match status" value="1"/>
</dbReference>
<evidence type="ECO:0008006" key="3">
    <source>
        <dbReference type="Google" id="ProtNLM"/>
    </source>
</evidence>
<gene>
    <name evidence="1" type="ORF">GCM10022210_55300</name>
</gene>
<dbReference type="Proteomes" id="UP001500742">
    <property type="component" value="Unassembled WGS sequence"/>
</dbReference>
<organism evidence="1 2">
    <name type="scientific">Mucilaginibacter dorajii</name>
    <dbReference type="NCBI Taxonomy" id="692994"/>
    <lineage>
        <taxon>Bacteria</taxon>
        <taxon>Pseudomonadati</taxon>
        <taxon>Bacteroidota</taxon>
        <taxon>Sphingobacteriia</taxon>
        <taxon>Sphingobacteriales</taxon>
        <taxon>Sphingobacteriaceae</taxon>
        <taxon>Mucilaginibacter</taxon>
    </lineage>
</organism>
<reference evidence="2" key="1">
    <citation type="journal article" date="2019" name="Int. J. Syst. Evol. Microbiol.">
        <title>The Global Catalogue of Microorganisms (GCM) 10K type strain sequencing project: providing services to taxonomists for standard genome sequencing and annotation.</title>
        <authorList>
            <consortium name="The Broad Institute Genomics Platform"/>
            <consortium name="The Broad Institute Genome Sequencing Center for Infectious Disease"/>
            <person name="Wu L."/>
            <person name="Ma J."/>
        </authorList>
    </citation>
    <scope>NUCLEOTIDE SEQUENCE [LARGE SCALE GENOMIC DNA]</scope>
    <source>
        <strain evidence="2">JCM 16601</strain>
    </source>
</reference>
<proteinExistence type="predicted"/>
<dbReference type="InterPro" id="IPR043519">
    <property type="entry name" value="NT_sf"/>
</dbReference>
<evidence type="ECO:0000313" key="2">
    <source>
        <dbReference type="Proteomes" id="UP001500742"/>
    </source>
</evidence>